<name>A0A8X6XFB9_9ARAC</name>
<organism evidence="1 2">
    <name type="scientific">Trichonephila inaurata madagascariensis</name>
    <dbReference type="NCBI Taxonomy" id="2747483"/>
    <lineage>
        <taxon>Eukaryota</taxon>
        <taxon>Metazoa</taxon>
        <taxon>Ecdysozoa</taxon>
        <taxon>Arthropoda</taxon>
        <taxon>Chelicerata</taxon>
        <taxon>Arachnida</taxon>
        <taxon>Araneae</taxon>
        <taxon>Araneomorphae</taxon>
        <taxon>Entelegynae</taxon>
        <taxon>Araneoidea</taxon>
        <taxon>Nephilidae</taxon>
        <taxon>Trichonephila</taxon>
        <taxon>Trichonephila inaurata</taxon>
    </lineage>
</organism>
<sequence>MAFSNTLHIIEWKLNPVLVSRIPFVIAEIFKWRVESGWCGHQWCMLSSGALMLGNILKGSVDHIVSRESLSKHCVRTWLKHMCVWLVPPSNARDQI</sequence>
<gene>
    <name evidence="1" type="ORF">TNIN_128321</name>
</gene>
<evidence type="ECO:0000313" key="2">
    <source>
        <dbReference type="Proteomes" id="UP000886998"/>
    </source>
</evidence>
<reference evidence="1" key="1">
    <citation type="submission" date="2020-08" db="EMBL/GenBank/DDBJ databases">
        <title>Multicomponent nature underlies the extraordinary mechanical properties of spider dragline silk.</title>
        <authorList>
            <person name="Kono N."/>
            <person name="Nakamura H."/>
            <person name="Mori M."/>
            <person name="Yoshida Y."/>
            <person name="Ohtoshi R."/>
            <person name="Malay A.D."/>
            <person name="Moran D.A.P."/>
            <person name="Tomita M."/>
            <person name="Numata K."/>
            <person name="Arakawa K."/>
        </authorList>
    </citation>
    <scope>NUCLEOTIDE SEQUENCE</scope>
</reference>
<dbReference type="AlphaFoldDB" id="A0A8X6XFB9"/>
<accession>A0A8X6XFB9</accession>
<evidence type="ECO:0000313" key="1">
    <source>
        <dbReference type="EMBL" id="GFY51642.1"/>
    </source>
</evidence>
<protein>
    <submittedName>
        <fullName evidence="1">Uncharacterized protein</fullName>
    </submittedName>
</protein>
<keyword evidence="2" id="KW-1185">Reference proteome</keyword>
<comment type="caution">
    <text evidence="1">The sequence shown here is derived from an EMBL/GenBank/DDBJ whole genome shotgun (WGS) entry which is preliminary data.</text>
</comment>
<dbReference type="Proteomes" id="UP000886998">
    <property type="component" value="Unassembled WGS sequence"/>
</dbReference>
<dbReference type="OrthoDB" id="10276800at2759"/>
<proteinExistence type="predicted"/>
<dbReference type="EMBL" id="BMAV01008230">
    <property type="protein sequence ID" value="GFY51642.1"/>
    <property type="molecule type" value="Genomic_DNA"/>
</dbReference>